<keyword evidence="3 5" id="KW-0732">Signal</keyword>
<evidence type="ECO:0000313" key="6">
    <source>
        <dbReference type="EMBL" id="QHS64101.1"/>
    </source>
</evidence>
<dbReference type="SUPFAM" id="SSF53850">
    <property type="entry name" value="Periplasmic binding protein-like II"/>
    <property type="match status" value="1"/>
</dbReference>
<gene>
    <name evidence="6" type="primary">modA</name>
    <name evidence="6" type="ORF">GWR21_26455</name>
</gene>
<organism evidence="6 7">
    <name type="scientific">Chitinophaga agri</name>
    <dbReference type="NCBI Taxonomy" id="2703787"/>
    <lineage>
        <taxon>Bacteria</taxon>
        <taxon>Pseudomonadati</taxon>
        <taxon>Bacteroidota</taxon>
        <taxon>Chitinophagia</taxon>
        <taxon>Chitinophagales</taxon>
        <taxon>Chitinophagaceae</taxon>
        <taxon>Chitinophaga</taxon>
    </lineage>
</organism>
<dbReference type="GO" id="GO:0030973">
    <property type="term" value="F:molybdate ion binding"/>
    <property type="evidence" value="ECO:0007669"/>
    <property type="project" value="InterPro"/>
</dbReference>
<evidence type="ECO:0000256" key="2">
    <source>
        <dbReference type="ARBA" id="ARBA00022723"/>
    </source>
</evidence>
<dbReference type="PANTHER" id="PTHR30632:SF14">
    <property type="entry name" value="TUNGSTATE_MOLYBDATE_CHROMATE-BINDING PROTEIN MODA"/>
    <property type="match status" value="1"/>
</dbReference>
<dbReference type="InterPro" id="IPR005950">
    <property type="entry name" value="ModA"/>
</dbReference>
<reference evidence="6 7" key="1">
    <citation type="submission" date="2020-01" db="EMBL/GenBank/DDBJ databases">
        <title>Complete genome sequence of Chitinophaga sp. H33E-04 isolated from quinoa roots.</title>
        <authorList>
            <person name="Weon H.-Y."/>
            <person name="Lee S.A."/>
        </authorList>
    </citation>
    <scope>NUCLEOTIDE SEQUENCE [LARGE SCALE GENOMIC DNA]</scope>
    <source>
        <strain evidence="6 7">H33E-04</strain>
    </source>
</reference>
<dbReference type="Gene3D" id="3.40.190.10">
    <property type="entry name" value="Periplasmic binding protein-like II"/>
    <property type="match status" value="2"/>
</dbReference>
<evidence type="ECO:0000256" key="4">
    <source>
        <dbReference type="PIRSR" id="PIRSR004846-1"/>
    </source>
</evidence>
<dbReference type="PIRSF" id="PIRSF004846">
    <property type="entry name" value="ModA"/>
    <property type="match status" value="1"/>
</dbReference>
<keyword evidence="7" id="KW-1185">Reference proteome</keyword>
<protein>
    <submittedName>
        <fullName evidence="6">Molybdate ABC transporter substrate-binding protein</fullName>
    </submittedName>
</protein>
<dbReference type="Proteomes" id="UP000476411">
    <property type="component" value="Chromosome"/>
</dbReference>
<feature type="chain" id="PRO_5025571433" evidence="5">
    <location>
        <begin position="20"/>
        <end position="251"/>
    </location>
</feature>
<evidence type="ECO:0000256" key="3">
    <source>
        <dbReference type="ARBA" id="ARBA00022729"/>
    </source>
</evidence>
<keyword evidence="4" id="KW-0500">Molybdenum</keyword>
<dbReference type="InterPro" id="IPR044084">
    <property type="entry name" value="AvModA-like_subst-bd"/>
</dbReference>
<dbReference type="NCBIfam" id="TIGR01256">
    <property type="entry name" value="modA"/>
    <property type="match status" value="1"/>
</dbReference>
<feature type="binding site" evidence="4">
    <location>
        <position position="57"/>
    </location>
    <ligand>
        <name>molybdate</name>
        <dbReference type="ChEBI" id="CHEBI:36264"/>
    </ligand>
</feature>
<feature type="binding site" evidence="4">
    <location>
        <position position="165"/>
    </location>
    <ligand>
        <name>molybdate</name>
        <dbReference type="ChEBI" id="CHEBI:36264"/>
    </ligand>
</feature>
<evidence type="ECO:0000313" key="7">
    <source>
        <dbReference type="Proteomes" id="UP000476411"/>
    </source>
</evidence>
<dbReference type="KEGG" id="chih:GWR21_26455"/>
<evidence type="ECO:0000256" key="5">
    <source>
        <dbReference type="SAM" id="SignalP"/>
    </source>
</evidence>
<dbReference type="GO" id="GO:0046872">
    <property type="term" value="F:metal ion binding"/>
    <property type="evidence" value="ECO:0007669"/>
    <property type="project" value="UniProtKB-KW"/>
</dbReference>
<dbReference type="Pfam" id="PF13531">
    <property type="entry name" value="SBP_bac_11"/>
    <property type="match status" value="1"/>
</dbReference>
<dbReference type="PANTHER" id="PTHR30632">
    <property type="entry name" value="MOLYBDATE-BINDING PERIPLASMIC PROTEIN"/>
    <property type="match status" value="1"/>
</dbReference>
<dbReference type="EMBL" id="CP048113">
    <property type="protein sequence ID" value="QHS64101.1"/>
    <property type="molecule type" value="Genomic_DNA"/>
</dbReference>
<feature type="signal peptide" evidence="5">
    <location>
        <begin position="1"/>
        <end position="19"/>
    </location>
</feature>
<keyword evidence="2 4" id="KW-0479">Metal-binding</keyword>
<evidence type="ECO:0000256" key="1">
    <source>
        <dbReference type="ARBA" id="ARBA00009175"/>
    </source>
</evidence>
<dbReference type="CDD" id="cd13539">
    <property type="entry name" value="PBP2_AvModA"/>
    <property type="match status" value="1"/>
</dbReference>
<accession>A0A6B9ZQD4</accession>
<dbReference type="GO" id="GO:0015689">
    <property type="term" value="P:molybdate ion transport"/>
    <property type="evidence" value="ECO:0007669"/>
    <property type="project" value="InterPro"/>
</dbReference>
<name>A0A6B9ZQD4_9BACT</name>
<sequence>MKRLFFILAMILAVLQSPAQSRLTVAVAANMQYTIKALIAAYNKTDKTRIDVVIGASGALTQQIMHGAPFDIFVSADKDFPQKLAAANFTLEPPKVYAQGILVLWSAKPGIHPAGDLKMLLAPGIRSIAIANPTTAPYGSAAEEILKKYRLYDKIAAKLVKGESITQTSQFIATQNADIGFTAKAIVIAAEMKGKGAWVALNSKDYTPIEQSAALLKYAGGHDAAAARRFYNFLYSAAAKAIYQQFGYIVK</sequence>
<proteinExistence type="inferred from homology"/>
<comment type="similarity">
    <text evidence="1">Belongs to the bacterial solute-binding protein ModA family.</text>
</comment>
<dbReference type="InterPro" id="IPR050682">
    <property type="entry name" value="ModA/WtpA"/>
</dbReference>
<dbReference type="AlphaFoldDB" id="A0A6B9ZQD4"/>